<protein>
    <submittedName>
        <fullName evidence="1">Uncharacterized protein</fullName>
    </submittedName>
</protein>
<evidence type="ECO:0000313" key="2">
    <source>
        <dbReference type="Proteomes" id="UP000189739"/>
    </source>
</evidence>
<proteinExistence type="predicted"/>
<comment type="caution">
    <text evidence="1">The sequence shown here is derived from an EMBL/GenBank/DDBJ whole genome shotgun (WGS) entry which is preliminary data.</text>
</comment>
<sequence>MMLSLFYAYFYNIKPTCMRLILITLLLIPALCFAQRDPAEPDMSKLSWLIGKWIRTNARAGTSGYEQWEQKSLTELKGFGARIRGTDTTITERTTLLIKDKAILNLPK</sequence>
<dbReference type="AlphaFoldDB" id="A0A1S9PM75"/>
<accession>A0A1S9PM75</accession>
<gene>
    <name evidence="1" type="ORF">BC343_03055</name>
</gene>
<dbReference type="Proteomes" id="UP000189739">
    <property type="component" value="Unassembled WGS sequence"/>
</dbReference>
<dbReference type="EMBL" id="MBTF01000001">
    <property type="protein sequence ID" value="OOQ62044.1"/>
    <property type="molecule type" value="Genomic_DNA"/>
</dbReference>
<keyword evidence="2" id="KW-1185">Reference proteome</keyword>
<reference evidence="1 2" key="1">
    <citation type="submission" date="2016-07" db="EMBL/GenBank/DDBJ databases">
        <title>Genomic analysis of zinc-resistant bacterium Mucilaginibacter pedocola TBZ30.</title>
        <authorList>
            <person name="Huang J."/>
            <person name="Tang J."/>
        </authorList>
    </citation>
    <scope>NUCLEOTIDE SEQUENCE [LARGE SCALE GENOMIC DNA]</scope>
    <source>
        <strain evidence="1 2">TBZ30</strain>
    </source>
</reference>
<evidence type="ECO:0000313" key="1">
    <source>
        <dbReference type="EMBL" id="OOQ62044.1"/>
    </source>
</evidence>
<organism evidence="1 2">
    <name type="scientific">Mucilaginibacter pedocola</name>
    <dbReference type="NCBI Taxonomy" id="1792845"/>
    <lineage>
        <taxon>Bacteria</taxon>
        <taxon>Pseudomonadati</taxon>
        <taxon>Bacteroidota</taxon>
        <taxon>Sphingobacteriia</taxon>
        <taxon>Sphingobacteriales</taxon>
        <taxon>Sphingobacteriaceae</taxon>
        <taxon>Mucilaginibacter</taxon>
    </lineage>
</organism>
<name>A0A1S9PM75_9SPHI</name>